<reference evidence="8 9" key="1">
    <citation type="journal article" date="2017" name="Gigascience">
        <title>Draft genome of the honey bee ectoparasitic mite, Tropilaelaps mercedesae, is shaped by the parasitic life history.</title>
        <authorList>
            <person name="Dong X."/>
            <person name="Armstrong S.D."/>
            <person name="Xia D."/>
            <person name="Makepeace B.L."/>
            <person name="Darby A.C."/>
            <person name="Kadowaki T."/>
        </authorList>
    </citation>
    <scope>NUCLEOTIDE SEQUENCE [LARGE SCALE GENOMIC DNA]</scope>
    <source>
        <strain evidence="8">Wuxi-XJTLU</strain>
    </source>
</reference>
<dbReference type="GO" id="GO:0000978">
    <property type="term" value="F:RNA polymerase II cis-regulatory region sequence-specific DNA binding"/>
    <property type="evidence" value="ECO:0007669"/>
    <property type="project" value="TreeGrafter"/>
</dbReference>
<comment type="caution">
    <text evidence="8">The sequence shown here is derived from an EMBL/GenBank/DDBJ whole genome shotgun (WGS) entry which is preliminary data.</text>
</comment>
<keyword evidence="9" id="KW-1185">Reference proteome</keyword>
<keyword evidence="1 5" id="KW-0479">Metal-binding</keyword>
<dbReference type="GO" id="GO:0046872">
    <property type="term" value="F:metal ion binding"/>
    <property type="evidence" value="ECO:0007669"/>
    <property type="project" value="UniProtKB-KW"/>
</dbReference>
<sequence>MGSVDHRRQSFSNFSTLPCSRAEEFKNISSSKGVLLRDLPLKKAYTEMKPYLLKRMQLARDQQNQNNNNIKNANEISNNSSLSTKDCQEPIPVITNDYNEKNEHERCYETSSQLSPSSVNQANRGGPPQGSTSLFDRSSIETAENDPTQDASFCDNANINGNIGQQGAKGGNSLGVSSGVGDVHYGQLGTPGTTAPTVIPDPEIASKALLVAQRVQREAMHSGKAKSRQPKCAVCRNHRQEVPLRGHKRFCPYKDCKCVNCTLITQRRDIMAKQVALRRAQAQDEALGLTRGSPELPPLQSLPSPASVSQVMTATSSEPPTPGSTTPAVSTTPATSKPASPIAMPPDDGPRHIPTPPHSTHN</sequence>
<dbReference type="GO" id="GO:0005634">
    <property type="term" value="C:nucleus"/>
    <property type="evidence" value="ECO:0007669"/>
    <property type="project" value="UniProtKB-SubCell"/>
</dbReference>
<keyword evidence="3 5" id="KW-0238">DNA-binding</keyword>
<feature type="compositionally biased region" description="Low complexity" evidence="6">
    <location>
        <begin position="298"/>
        <end position="342"/>
    </location>
</feature>
<dbReference type="OrthoDB" id="6513122at2759"/>
<feature type="DNA-binding region" description="DM" evidence="5">
    <location>
        <begin position="232"/>
        <end position="279"/>
    </location>
</feature>
<feature type="compositionally biased region" description="Basic and acidic residues" evidence="6">
    <location>
        <begin position="98"/>
        <end position="108"/>
    </location>
</feature>
<dbReference type="GO" id="GO:0007548">
    <property type="term" value="P:sex differentiation"/>
    <property type="evidence" value="ECO:0007669"/>
    <property type="project" value="TreeGrafter"/>
</dbReference>
<evidence type="ECO:0000256" key="4">
    <source>
        <dbReference type="ARBA" id="ARBA00023242"/>
    </source>
</evidence>
<dbReference type="PANTHER" id="PTHR12322:SF116">
    <property type="entry name" value="DOUBLESEX-MAB RELATED 99B"/>
    <property type="match status" value="1"/>
</dbReference>
<organism evidence="8 9">
    <name type="scientific">Tropilaelaps mercedesae</name>
    <dbReference type="NCBI Taxonomy" id="418985"/>
    <lineage>
        <taxon>Eukaryota</taxon>
        <taxon>Metazoa</taxon>
        <taxon>Ecdysozoa</taxon>
        <taxon>Arthropoda</taxon>
        <taxon>Chelicerata</taxon>
        <taxon>Arachnida</taxon>
        <taxon>Acari</taxon>
        <taxon>Parasitiformes</taxon>
        <taxon>Mesostigmata</taxon>
        <taxon>Gamasina</taxon>
        <taxon>Dermanyssoidea</taxon>
        <taxon>Laelapidae</taxon>
        <taxon>Tropilaelaps</taxon>
    </lineage>
</organism>
<dbReference type="GO" id="GO:0000981">
    <property type="term" value="F:DNA-binding transcription factor activity, RNA polymerase II-specific"/>
    <property type="evidence" value="ECO:0007669"/>
    <property type="project" value="TreeGrafter"/>
</dbReference>
<dbReference type="PROSITE" id="PS40000">
    <property type="entry name" value="DM_1"/>
    <property type="match status" value="1"/>
</dbReference>
<feature type="domain" description="DM" evidence="7">
    <location>
        <begin position="232"/>
        <end position="279"/>
    </location>
</feature>
<dbReference type="Pfam" id="PF00751">
    <property type="entry name" value="DM"/>
    <property type="match status" value="1"/>
</dbReference>
<evidence type="ECO:0000313" key="8">
    <source>
        <dbReference type="EMBL" id="OQR75203.1"/>
    </source>
</evidence>
<evidence type="ECO:0000256" key="5">
    <source>
        <dbReference type="PROSITE-ProRule" id="PRU00070"/>
    </source>
</evidence>
<dbReference type="AlphaFoldDB" id="A0A1V9XP63"/>
<dbReference type="InParanoid" id="A0A1V9XP63"/>
<evidence type="ECO:0000256" key="1">
    <source>
        <dbReference type="ARBA" id="ARBA00022723"/>
    </source>
</evidence>
<protein>
    <submittedName>
        <fullName evidence="8">Doublesex-and mab-3-related transcription factor 1-like</fullName>
    </submittedName>
</protein>
<comment type="subcellular location">
    <subcellularLocation>
        <location evidence="5">Nucleus</location>
    </subcellularLocation>
</comment>
<keyword evidence="2 5" id="KW-0862">Zinc</keyword>
<evidence type="ECO:0000313" key="9">
    <source>
        <dbReference type="Proteomes" id="UP000192247"/>
    </source>
</evidence>
<gene>
    <name evidence="8" type="ORF">BIW11_08581</name>
</gene>
<evidence type="ECO:0000256" key="2">
    <source>
        <dbReference type="ARBA" id="ARBA00022833"/>
    </source>
</evidence>
<dbReference type="Gene3D" id="4.10.1040.10">
    <property type="entry name" value="DM DNA-binding domain"/>
    <property type="match status" value="1"/>
</dbReference>
<dbReference type="PANTHER" id="PTHR12322">
    <property type="entry name" value="DOUBLESEX AND MAB-3 RELATED TRANSCRIPTION FACTOR DMRT"/>
    <property type="match status" value="1"/>
</dbReference>
<dbReference type="InterPro" id="IPR001275">
    <property type="entry name" value="DM_DNA-bd"/>
</dbReference>
<proteinExistence type="predicted"/>
<dbReference type="InterPro" id="IPR036407">
    <property type="entry name" value="DM_DNA-bd_sf"/>
</dbReference>
<feature type="compositionally biased region" description="Pro residues" evidence="6">
    <location>
        <begin position="353"/>
        <end position="362"/>
    </location>
</feature>
<name>A0A1V9XP63_9ACAR</name>
<feature type="non-terminal residue" evidence="8">
    <location>
        <position position="362"/>
    </location>
</feature>
<dbReference type="SUPFAM" id="SSF82927">
    <property type="entry name" value="Cysteine-rich DNA binding domain, (DM domain)"/>
    <property type="match status" value="1"/>
</dbReference>
<dbReference type="STRING" id="418985.A0A1V9XP63"/>
<feature type="compositionally biased region" description="Low complexity" evidence="6">
    <location>
        <begin position="67"/>
        <end position="81"/>
    </location>
</feature>
<feature type="region of interest" description="Disordered" evidence="6">
    <location>
        <begin position="286"/>
        <end position="362"/>
    </location>
</feature>
<evidence type="ECO:0000256" key="6">
    <source>
        <dbReference type="SAM" id="MobiDB-lite"/>
    </source>
</evidence>
<dbReference type="Proteomes" id="UP000192247">
    <property type="component" value="Unassembled WGS sequence"/>
</dbReference>
<feature type="compositionally biased region" description="Polar residues" evidence="6">
    <location>
        <begin position="109"/>
        <end position="135"/>
    </location>
</feature>
<feature type="region of interest" description="Disordered" evidence="6">
    <location>
        <begin position="67"/>
        <end position="135"/>
    </location>
</feature>
<dbReference type="EMBL" id="MNPL01006672">
    <property type="protein sequence ID" value="OQR75203.1"/>
    <property type="molecule type" value="Genomic_DNA"/>
</dbReference>
<dbReference type="InterPro" id="IPR026607">
    <property type="entry name" value="DMRT"/>
</dbReference>
<accession>A0A1V9XP63</accession>
<keyword evidence="4 5" id="KW-0539">Nucleus</keyword>
<dbReference type="SMART" id="SM00301">
    <property type="entry name" value="DM"/>
    <property type="match status" value="1"/>
</dbReference>
<dbReference type="PROSITE" id="PS50809">
    <property type="entry name" value="DM_2"/>
    <property type="match status" value="1"/>
</dbReference>
<evidence type="ECO:0000256" key="3">
    <source>
        <dbReference type="ARBA" id="ARBA00023125"/>
    </source>
</evidence>
<evidence type="ECO:0000259" key="7">
    <source>
        <dbReference type="PROSITE" id="PS50809"/>
    </source>
</evidence>